<keyword evidence="2 4" id="KW-0547">Nucleotide-binding</keyword>
<evidence type="ECO:0000256" key="5">
    <source>
        <dbReference type="RuleBase" id="RU361279"/>
    </source>
</evidence>
<comment type="catalytic activity">
    <reaction evidence="5">
        <text>(6S)-5-formyl-5,6,7,8-tetrahydrofolate + ATP = (6R)-5,10-methenyltetrahydrofolate + ADP + phosphate</text>
        <dbReference type="Rhea" id="RHEA:10488"/>
        <dbReference type="ChEBI" id="CHEBI:30616"/>
        <dbReference type="ChEBI" id="CHEBI:43474"/>
        <dbReference type="ChEBI" id="CHEBI:57455"/>
        <dbReference type="ChEBI" id="CHEBI:57457"/>
        <dbReference type="ChEBI" id="CHEBI:456216"/>
        <dbReference type="EC" id="6.3.3.2"/>
    </reaction>
</comment>
<dbReference type="EMBL" id="JADEXG010000066">
    <property type="protein sequence ID" value="MBE9079746.1"/>
    <property type="molecule type" value="Genomic_DNA"/>
</dbReference>
<dbReference type="PANTHER" id="PTHR23407:SF1">
    <property type="entry name" value="5-FORMYLTETRAHYDROFOLATE CYCLO-LIGASE"/>
    <property type="match status" value="1"/>
</dbReference>
<keyword evidence="5" id="KW-0460">Magnesium</keyword>
<evidence type="ECO:0000256" key="2">
    <source>
        <dbReference type="ARBA" id="ARBA00022741"/>
    </source>
</evidence>
<dbReference type="InterPro" id="IPR037171">
    <property type="entry name" value="NagB/RpiA_transferase-like"/>
</dbReference>
<dbReference type="Gene3D" id="3.40.50.10420">
    <property type="entry name" value="NagB/RpiA/CoA transferase-like"/>
    <property type="match status" value="1"/>
</dbReference>
<keyword evidence="7" id="KW-1185">Reference proteome</keyword>
<dbReference type="EC" id="6.3.3.2" evidence="5"/>
<sequence>MLTPSSATPQEQKAELRRALLKARQAMPPQIWRQKCDRLCQHLQNWPTFQRSRLTLAYCSFRNEPDLGPLLQQQRLWGLPRSEGKTLIWHRWYAGVPLRTGAYGLTEPEPSTPLVYPDQVDLILIPAVACDVRGYRLGYGGGFYDRMLSQSAWASKPTIGVVFEYARLPKLPREPWDRRLTGICTESGLYLA</sequence>
<reference evidence="6" key="1">
    <citation type="submission" date="2020-10" db="EMBL/GenBank/DDBJ databases">
        <authorList>
            <person name="Castelo-Branco R."/>
            <person name="Eusebio N."/>
            <person name="Adriana R."/>
            <person name="Vieira A."/>
            <person name="Brugerolle De Fraissinette N."/>
            <person name="Rezende De Castro R."/>
            <person name="Schneider M.P."/>
            <person name="Vasconcelos V."/>
            <person name="Leao P.N."/>
        </authorList>
    </citation>
    <scope>NUCLEOTIDE SEQUENCE</scope>
    <source>
        <strain evidence="6">LEGE 07310</strain>
    </source>
</reference>
<evidence type="ECO:0000256" key="3">
    <source>
        <dbReference type="ARBA" id="ARBA00022840"/>
    </source>
</evidence>
<dbReference type="SUPFAM" id="SSF100950">
    <property type="entry name" value="NagB/RpiA/CoA transferase-like"/>
    <property type="match status" value="1"/>
</dbReference>
<dbReference type="RefSeq" id="WP_193911007.1">
    <property type="nucleotide sequence ID" value="NZ_JADEXG010000066.1"/>
</dbReference>
<accession>A0A8J7DN41</accession>
<dbReference type="InterPro" id="IPR002698">
    <property type="entry name" value="FTHF_cligase"/>
</dbReference>
<dbReference type="AlphaFoldDB" id="A0A8J7DN41"/>
<dbReference type="Proteomes" id="UP000636505">
    <property type="component" value="Unassembled WGS sequence"/>
</dbReference>
<dbReference type="GO" id="GO:0009396">
    <property type="term" value="P:folic acid-containing compound biosynthetic process"/>
    <property type="evidence" value="ECO:0007669"/>
    <property type="project" value="TreeGrafter"/>
</dbReference>
<keyword evidence="6" id="KW-0436">Ligase</keyword>
<dbReference type="GO" id="GO:0046872">
    <property type="term" value="F:metal ion binding"/>
    <property type="evidence" value="ECO:0007669"/>
    <property type="project" value="UniProtKB-KW"/>
</dbReference>
<evidence type="ECO:0000256" key="1">
    <source>
        <dbReference type="ARBA" id="ARBA00010638"/>
    </source>
</evidence>
<evidence type="ECO:0000313" key="7">
    <source>
        <dbReference type="Proteomes" id="UP000636505"/>
    </source>
</evidence>
<comment type="similarity">
    <text evidence="1 5">Belongs to the 5-formyltetrahydrofolate cyclo-ligase family.</text>
</comment>
<protein>
    <recommendedName>
        <fullName evidence="5">5-formyltetrahydrofolate cyclo-ligase</fullName>
        <ecNumber evidence="5">6.3.3.2</ecNumber>
    </recommendedName>
</protein>
<dbReference type="PANTHER" id="PTHR23407">
    <property type="entry name" value="ATPASE INHIBITOR/5-FORMYLTETRAHYDROFOLATE CYCLO-LIGASE"/>
    <property type="match status" value="1"/>
</dbReference>
<dbReference type="Pfam" id="PF01812">
    <property type="entry name" value="5-FTHF_cyc-lig"/>
    <property type="match status" value="1"/>
</dbReference>
<proteinExistence type="inferred from homology"/>
<feature type="binding site" evidence="4">
    <location>
        <position position="64"/>
    </location>
    <ligand>
        <name>substrate</name>
    </ligand>
</feature>
<dbReference type="GO" id="GO:0035999">
    <property type="term" value="P:tetrahydrofolate interconversion"/>
    <property type="evidence" value="ECO:0007669"/>
    <property type="project" value="TreeGrafter"/>
</dbReference>
<keyword evidence="3 4" id="KW-0067">ATP-binding</keyword>
<dbReference type="GO" id="GO:0005524">
    <property type="term" value="F:ATP binding"/>
    <property type="evidence" value="ECO:0007669"/>
    <property type="project" value="UniProtKB-KW"/>
</dbReference>
<comment type="caution">
    <text evidence="6">The sequence shown here is derived from an EMBL/GenBank/DDBJ whole genome shotgun (WGS) entry which is preliminary data.</text>
</comment>
<feature type="binding site" evidence="4">
    <location>
        <begin position="13"/>
        <end position="17"/>
    </location>
    <ligand>
        <name>ATP</name>
        <dbReference type="ChEBI" id="CHEBI:30616"/>
    </ligand>
</feature>
<evidence type="ECO:0000313" key="6">
    <source>
        <dbReference type="EMBL" id="MBE9079746.1"/>
    </source>
</evidence>
<gene>
    <name evidence="6" type="ORF">IQ241_21035</name>
</gene>
<evidence type="ECO:0000256" key="4">
    <source>
        <dbReference type="PIRSR" id="PIRSR006806-1"/>
    </source>
</evidence>
<keyword evidence="5" id="KW-0479">Metal-binding</keyword>
<organism evidence="6 7">
    <name type="scientific">Vasconcelosia minhoensis LEGE 07310</name>
    <dbReference type="NCBI Taxonomy" id="915328"/>
    <lineage>
        <taxon>Bacteria</taxon>
        <taxon>Bacillati</taxon>
        <taxon>Cyanobacteriota</taxon>
        <taxon>Cyanophyceae</taxon>
        <taxon>Nodosilineales</taxon>
        <taxon>Cymatolegaceae</taxon>
        <taxon>Vasconcelosia</taxon>
        <taxon>Vasconcelosia minhoensis</taxon>
    </lineage>
</organism>
<dbReference type="PIRSF" id="PIRSF006806">
    <property type="entry name" value="FTHF_cligase"/>
    <property type="match status" value="1"/>
</dbReference>
<feature type="binding site" evidence="4">
    <location>
        <begin position="136"/>
        <end position="144"/>
    </location>
    <ligand>
        <name>ATP</name>
        <dbReference type="ChEBI" id="CHEBI:30616"/>
    </ligand>
</feature>
<dbReference type="InterPro" id="IPR024185">
    <property type="entry name" value="FTHF_cligase-like_sf"/>
</dbReference>
<dbReference type="NCBIfam" id="TIGR02727">
    <property type="entry name" value="MTHFS_bact"/>
    <property type="match status" value="1"/>
</dbReference>
<name>A0A8J7DN41_9CYAN</name>
<dbReference type="GO" id="GO:0030272">
    <property type="term" value="F:5-formyltetrahydrofolate cyclo-ligase activity"/>
    <property type="evidence" value="ECO:0007669"/>
    <property type="project" value="UniProtKB-EC"/>
</dbReference>
<comment type="cofactor">
    <cofactor evidence="5">
        <name>Mg(2+)</name>
        <dbReference type="ChEBI" id="CHEBI:18420"/>
    </cofactor>
</comment>